<organism evidence="4 5">
    <name type="scientific">Lentzea tibetensis</name>
    <dbReference type="NCBI Taxonomy" id="2591470"/>
    <lineage>
        <taxon>Bacteria</taxon>
        <taxon>Bacillati</taxon>
        <taxon>Actinomycetota</taxon>
        <taxon>Actinomycetes</taxon>
        <taxon>Pseudonocardiales</taxon>
        <taxon>Pseudonocardiaceae</taxon>
        <taxon>Lentzea</taxon>
    </lineage>
</organism>
<proteinExistence type="predicted"/>
<feature type="region of interest" description="Disordered" evidence="1">
    <location>
        <begin position="28"/>
        <end position="64"/>
    </location>
</feature>
<evidence type="ECO:0000259" key="3">
    <source>
        <dbReference type="SMART" id="SM00754"/>
    </source>
</evidence>
<gene>
    <name evidence="4" type="ORF">FKR81_41075</name>
</gene>
<dbReference type="EMBL" id="VOBR01000050">
    <property type="protein sequence ID" value="TWP44520.1"/>
    <property type="molecule type" value="Genomic_DNA"/>
</dbReference>
<feature type="compositionally biased region" description="Low complexity" evidence="1">
    <location>
        <begin position="28"/>
        <end position="38"/>
    </location>
</feature>
<evidence type="ECO:0000313" key="4">
    <source>
        <dbReference type="EMBL" id="TWP44520.1"/>
    </source>
</evidence>
<feature type="domain" description="CHRD" evidence="3">
    <location>
        <begin position="196"/>
        <end position="319"/>
    </location>
</feature>
<dbReference type="InterPro" id="IPR010895">
    <property type="entry name" value="CHRD"/>
</dbReference>
<feature type="domain" description="CHRD" evidence="3">
    <location>
        <begin position="63"/>
        <end position="182"/>
    </location>
</feature>
<sequence>MLREDRMRAHIAALTVVAVGLLTSATATAAAEPTSPATPKNPSRTTPQKPNDGGGNTDPKVPLFLTTTLDGKSEVETPGDPDGGATGAIRVLGNRVTFAFAWKGIGAPTAGHVHLGDRGVNGDVAVPLFTTAMPATVTAAAGAVTVDDPKTADALRANSSGFYLNLHNEEFPKGALRGQLSKATNDVDVLRLLEGGGEQAQLSGYQEVPEAGGPAVGDPTARSVAFLRPQGDRVGFGLAWLGALPTAAHIHKGDIGANGPIAVDLVKTPIPMSVFAVSGTSDAVPADTVEEIKKSPEKFYANLHTEQFPGGAIRGQMADVAAR</sequence>
<dbReference type="AlphaFoldDB" id="A0A563EFX2"/>
<evidence type="ECO:0000256" key="1">
    <source>
        <dbReference type="SAM" id="MobiDB-lite"/>
    </source>
</evidence>
<feature type="signal peptide" evidence="2">
    <location>
        <begin position="1"/>
        <end position="29"/>
    </location>
</feature>
<keyword evidence="5" id="KW-1185">Reference proteome</keyword>
<feature type="compositionally biased region" description="Polar residues" evidence="1">
    <location>
        <begin position="40"/>
        <end position="49"/>
    </location>
</feature>
<name>A0A563EFX2_9PSEU</name>
<evidence type="ECO:0000256" key="2">
    <source>
        <dbReference type="SAM" id="SignalP"/>
    </source>
</evidence>
<reference evidence="4 5" key="1">
    <citation type="submission" date="2019-07" db="EMBL/GenBank/DDBJ databases">
        <title>Lentzea xizangensis sp. nov., isolated from Qinghai-Tibetan Plateau Soils.</title>
        <authorList>
            <person name="Huang J."/>
        </authorList>
    </citation>
    <scope>NUCLEOTIDE SEQUENCE [LARGE SCALE GENOMIC DNA]</scope>
    <source>
        <strain evidence="4 5">FXJ1.1311</strain>
    </source>
</reference>
<keyword evidence="2" id="KW-0732">Signal</keyword>
<protein>
    <submittedName>
        <fullName evidence="4">CHRD domain-containing protein</fullName>
    </submittedName>
</protein>
<comment type="caution">
    <text evidence="4">The sequence shown here is derived from an EMBL/GenBank/DDBJ whole genome shotgun (WGS) entry which is preliminary data.</text>
</comment>
<dbReference type="Pfam" id="PF07452">
    <property type="entry name" value="CHRD"/>
    <property type="match status" value="2"/>
</dbReference>
<evidence type="ECO:0000313" key="5">
    <source>
        <dbReference type="Proteomes" id="UP000316639"/>
    </source>
</evidence>
<feature type="chain" id="PRO_5022044317" evidence="2">
    <location>
        <begin position="30"/>
        <end position="323"/>
    </location>
</feature>
<accession>A0A563EFX2</accession>
<dbReference type="OrthoDB" id="8901345at2"/>
<dbReference type="SMART" id="SM00754">
    <property type="entry name" value="CHRD"/>
    <property type="match status" value="2"/>
</dbReference>
<dbReference type="Proteomes" id="UP000316639">
    <property type="component" value="Unassembled WGS sequence"/>
</dbReference>